<reference evidence="2" key="1">
    <citation type="submission" date="2016-10" db="EMBL/GenBank/DDBJ databases">
        <authorList>
            <person name="Varghese N."/>
            <person name="Submissions S."/>
        </authorList>
    </citation>
    <scope>NUCLEOTIDE SEQUENCE [LARGE SCALE GENOMIC DNA]</scope>
    <source>
        <strain evidence="2">ATCC 23835</strain>
    </source>
</reference>
<accession>A0A1H1X6A0</accession>
<dbReference type="AlphaFoldDB" id="A0A1H1X6A0"/>
<dbReference type="PANTHER" id="PTHR47328">
    <property type="match status" value="1"/>
</dbReference>
<proteinExistence type="predicted"/>
<name>A0A1H1X6A0_9PSED</name>
<keyword evidence="2" id="KW-1185">Reference proteome</keyword>
<evidence type="ECO:0000313" key="1">
    <source>
        <dbReference type="EMBL" id="SDT04166.1"/>
    </source>
</evidence>
<dbReference type="InterPro" id="IPR006175">
    <property type="entry name" value="YjgF/YER057c/UK114"/>
</dbReference>
<dbReference type="PANTHER" id="PTHR47328:SF1">
    <property type="entry name" value="RUTC FAMILY PROTEIN YOAB"/>
    <property type="match status" value="1"/>
</dbReference>
<dbReference type="SUPFAM" id="SSF55298">
    <property type="entry name" value="YjgF-like"/>
    <property type="match status" value="1"/>
</dbReference>
<dbReference type="RefSeq" id="WP_090207344.1">
    <property type="nucleotide sequence ID" value="NZ_LT629777.1"/>
</dbReference>
<dbReference type="InterPro" id="IPR035709">
    <property type="entry name" value="YoaB-like"/>
</dbReference>
<dbReference type="InterPro" id="IPR035959">
    <property type="entry name" value="RutC-like_sf"/>
</dbReference>
<gene>
    <name evidence="1" type="ORF">SAMN05216598_3733</name>
</gene>
<evidence type="ECO:0000313" key="2">
    <source>
        <dbReference type="Proteomes" id="UP000199524"/>
    </source>
</evidence>
<protein>
    <submittedName>
        <fullName evidence="1">Enamine deaminase RidA, house cleaning of reactive enamine intermediates, YjgF/YER057c/UK114 family</fullName>
    </submittedName>
</protein>
<organism evidence="1 2">
    <name type="scientific">Pseudomonas asplenii</name>
    <dbReference type="NCBI Taxonomy" id="53407"/>
    <lineage>
        <taxon>Bacteria</taxon>
        <taxon>Pseudomonadati</taxon>
        <taxon>Pseudomonadota</taxon>
        <taxon>Gammaproteobacteria</taxon>
        <taxon>Pseudomonadales</taxon>
        <taxon>Pseudomonadaceae</taxon>
        <taxon>Pseudomonas</taxon>
    </lineage>
</organism>
<dbReference type="CDD" id="cd06150">
    <property type="entry name" value="YjgF_YER057c_UK114_like_2"/>
    <property type="match status" value="1"/>
</dbReference>
<dbReference type="Proteomes" id="UP000199524">
    <property type="component" value="Chromosome I"/>
</dbReference>
<dbReference type="EMBL" id="LT629777">
    <property type="protein sequence ID" value="SDT04166.1"/>
    <property type="molecule type" value="Genomic_DNA"/>
</dbReference>
<dbReference type="Gene3D" id="3.30.1330.40">
    <property type="entry name" value="RutC-like"/>
    <property type="match status" value="1"/>
</dbReference>
<dbReference type="Pfam" id="PF01042">
    <property type="entry name" value="Ribonuc_L-PSP"/>
    <property type="match status" value="1"/>
</dbReference>
<dbReference type="GeneID" id="300208660"/>
<sequence length="116" mass="12892">MPIIERFEQNSINARVVRANGFVFVGGQTPDDLTQDIAGQTVQVLKKIDHYLKSVGLDNTRIVSAQVWVKDIARDFDAMNAVWAAWVPQGHVPARATVEANLRYEDMLVEIAVTAV</sequence>